<dbReference type="AlphaFoldDB" id="A0A9D9IK33"/>
<comment type="similarity">
    <text evidence="7">Belongs to the class I-like SAM-binding methyltransferase superfamily. C5-methyltransferase family.</text>
</comment>
<dbReference type="InterPro" id="IPR029063">
    <property type="entry name" value="SAM-dependent_MTases_sf"/>
</dbReference>
<dbReference type="EMBL" id="JADIMA010000045">
    <property type="protein sequence ID" value="MBO8472974.1"/>
    <property type="molecule type" value="Genomic_DNA"/>
</dbReference>
<dbReference type="PANTHER" id="PTHR10629:SF52">
    <property type="entry name" value="DNA (CYTOSINE-5)-METHYLTRANSFERASE 1"/>
    <property type="match status" value="1"/>
</dbReference>
<accession>A0A9D9IK33</accession>
<comment type="caution">
    <text evidence="8">The sequence shown here is derived from an EMBL/GenBank/DDBJ whole genome shotgun (WGS) entry which is preliminary data.</text>
</comment>
<evidence type="ECO:0000313" key="8">
    <source>
        <dbReference type="EMBL" id="MBO8472974.1"/>
    </source>
</evidence>
<dbReference type="Pfam" id="PF00145">
    <property type="entry name" value="DNA_methylase"/>
    <property type="match status" value="1"/>
</dbReference>
<proteinExistence type="inferred from homology"/>
<evidence type="ECO:0000256" key="3">
    <source>
        <dbReference type="ARBA" id="ARBA00022679"/>
    </source>
</evidence>
<evidence type="ECO:0000256" key="2">
    <source>
        <dbReference type="ARBA" id="ARBA00022603"/>
    </source>
</evidence>
<sequence length="355" mass="40558">MHELIGISMFSSAGIAETYLKDLNIQIKLANELLQERANYYLHFYPQVDMVVGDIMSDAVFSTYMDKAITLNPKFLLATPPCQGMSSLGKKDYVEDYRNYLIFAVLKVIDSLDLDIIIIENVPKFLKLVFPYNGQLLKIIDILRLKYSNKYIIESHIVNAKDYGVPQSRPRAIIKLYKSNYSWDMPQPEKEITLKTAIGHLPSLKNGEHSDIKYHYALKHSPMHVEVMSHTPEGCSAIKNDIYYPKKPDGQRINGFHNTYNRMRWDLPCPAVTTNSGMISGHNNVHPGRRLPDGTYSDARVLSLLELLIVSSLPENWNLPENYKENMVRTLIGEAIPPKLLYKILSTLDTKTHVD</sequence>
<dbReference type="InterPro" id="IPR018117">
    <property type="entry name" value="C5_DNA_meth_AS"/>
</dbReference>
<keyword evidence="5" id="KW-0680">Restriction system</keyword>
<evidence type="ECO:0000313" key="9">
    <source>
        <dbReference type="Proteomes" id="UP000823604"/>
    </source>
</evidence>
<dbReference type="Gene3D" id="3.40.50.150">
    <property type="entry name" value="Vaccinia Virus protein VP39"/>
    <property type="match status" value="1"/>
</dbReference>
<dbReference type="InterPro" id="IPR001525">
    <property type="entry name" value="C5_MeTfrase"/>
</dbReference>
<protein>
    <recommendedName>
        <fullName evidence="1">DNA (cytosine-5-)-methyltransferase</fullName>
        <ecNumber evidence="1">2.1.1.37</ecNumber>
    </recommendedName>
</protein>
<evidence type="ECO:0000256" key="7">
    <source>
        <dbReference type="PROSITE-ProRule" id="PRU01016"/>
    </source>
</evidence>
<dbReference type="EC" id="2.1.1.37" evidence="1"/>
<dbReference type="GO" id="GO:0009307">
    <property type="term" value="P:DNA restriction-modification system"/>
    <property type="evidence" value="ECO:0007669"/>
    <property type="project" value="UniProtKB-KW"/>
</dbReference>
<evidence type="ECO:0000256" key="5">
    <source>
        <dbReference type="ARBA" id="ARBA00022747"/>
    </source>
</evidence>
<evidence type="ECO:0000256" key="4">
    <source>
        <dbReference type="ARBA" id="ARBA00022691"/>
    </source>
</evidence>
<dbReference type="GO" id="GO:0003677">
    <property type="term" value="F:DNA binding"/>
    <property type="evidence" value="ECO:0007669"/>
    <property type="project" value="TreeGrafter"/>
</dbReference>
<reference evidence="8" key="2">
    <citation type="journal article" date="2021" name="PeerJ">
        <title>Extensive microbial diversity within the chicken gut microbiome revealed by metagenomics and culture.</title>
        <authorList>
            <person name="Gilroy R."/>
            <person name="Ravi A."/>
            <person name="Getino M."/>
            <person name="Pursley I."/>
            <person name="Horton D.L."/>
            <person name="Alikhan N.F."/>
            <person name="Baker D."/>
            <person name="Gharbi K."/>
            <person name="Hall N."/>
            <person name="Watson M."/>
            <person name="Adriaenssens E.M."/>
            <person name="Foster-Nyarko E."/>
            <person name="Jarju S."/>
            <person name="Secka A."/>
            <person name="Antonio M."/>
            <person name="Oren A."/>
            <person name="Chaudhuri R.R."/>
            <person name="La Ragione R."/>
            <person name="Hildebrand F."/>
            <person name="Pallen M.J."/>
        </authorList>
    </citation>
    <scope>NUCLEOTIDE SEQUENCE</scope>
    <source>
        <strain evidence="8">B1-8020</strain>
    </source>
</reference>
<dbReference type="PROSITE" id="PS00094">
    <property type="entry name" value="C5_MTASE_1"/>
    <property type="match status" value="1"/>
</dbReference>
<dbReference type="Proteomes" id="UP000823604">
    <property type="component" value="Unassembled WGS sequence"/>
</dbReference>
<dbReference type="GO" id="GO:0032259">
    <property type="term" value="P:methylation"/>
    <property type="evidence" value="ECO:0007669"/>
    <property type="project" value="UniProtKB-KW"/>
</dbReference>
<dbReference type="InterPro" id="IPR050390">
    <property type="entry name" value="C5-Methyltransferase"/>
</dbReference>
<gene>
    <name evidence="8" type="ORF">IAB81_05035</name>
</gene>
<dbReference type="SUPFAM" id="SSF53335">
    <property type="entry name" value="S-adenosyl-L-methionine-dependent methyltransferases"/>
    <property type="match status" value="1"/>
</dbReference>
<keyword evidence="3 7" id="KW-0808">Transferase</keyword>
<keyword evidence="4 7" id="KW-0949">S-adenosyl-L-methionine</keyword>
<dbReference type="Gene3D" id="3.90.120.10">
    <property type="entry name" value="DNA Methylase, subunit A, domain 2"/>
    <property type="match status" value="1"/>
</dbReference>
<evidence type="ECO:0000256" key="1">
    <source>
        <dbReference type="ARBA" id="ARBA00011975"/>
    </source>
</evidence>
<comment type="catalytic activity">
    <reaction evidence="6">
        <text>a 2'-deoxycytidine in DNA + S-adenosyl-L-methionine = a 5-methyl-2'-deoxycytidine in DNA + S-adenosyl-L-homocysteine + H(+)</text>
        <dbReference type="Rhea" id="RHEA:13681"/>
        <dbReference type="Rhea" id="RHEA-COMP:11369"/>
        <dbReference type="Rhea" id="RHEA-COMP:11370"/>
        <dbReference type="ChEBI" id="CHEBI:15378"/>
        <dbReference type="ChEBI" id="CHEBI:57856"/>
        <dbReference type="ChEBI" id="CHEBI:59789"/>
        <dbReference type="ChEBI" id="CHEBI:85452"/>
        <dbReference type="ChEBI" id="CHEBI:85454"/>
        <dbReference type="EC" id="2.1.1.37"/>
    </reaction>
</comment>
<dbReference type="GO" id="GO:0044027">
    <property type="term" value="P:negative regulation of gene expression via chromosomal CpG island methylation"/>
    <property type="evidence" value="ECO:0007669"/>
    <property type="project" value="TreeGrafter"/>
</dbReference>
<evidence type="ECO:0000256" key="6">
    <source>
        <dbReference type="ARBA" id="ARBA00047422"/>
    </source>
</evidence>
<feature type="active site" evidence="7">
    <location>
        <position position="82"/>
    </location>
</feature>
<dbReference type="GO" id="GO:0003886">
    <property type="term" value="F:DNA (cytosine-5-)-methyltransferase activity"/>
    <property type="evidence" value="ECO:0007669"/>
    <property type="project" value="UniProtKB-EC"/>
</dbReference>
<organism evidence="8 9">
    <name type="scientific">Candidatus Merdivivens pullicola</name>
    <dbReference type="NCBI Taxonomy" id="2840872"/>
    <lineage>
        <taxon>Bacteria</taxon>
        <taxon>Pseudomonadati</taxon>
        <taxon>Bacteroidota</taxon>
        <taxon>Bacteroidia</taxon>
        <taxon>Bacteroidales</taxon>
        <taxon>Muribaculaceae</taxon>
        <taxon>Muribaculaceae incertae sedis</taxon>
        <taxon>Candidatus Merdivivens</taxon>
    </lineage>
</organism>
<dbReference type="PANTHER" id="PTHR10629">
    <property type="entry name" value="CYTOSINE-SPECIFIC METHYLTRANSFERASE"/>
    <property type="match status" value="1"/>
</dbReference>
<reference evidence="8" key="1">
    <citation type="submission" date="2020-10" db="EMBL/GenBank/DDBJ databases">
        <authorList>
            <person name="Gilroy R."/>
        </authorList>
    </citation>
    <scope>NUCLEOTIDE SEQUENCE</scope>
    <source>
        <strain evidence="8">B1-8020</strain>
    </source>
</reference>
<name>A0A9D9IK33_9BACT</name>
<dbReference type="PROSITE" id="PS51679">
    <property type="entry name" value="SAM_MT_C5"/>
    <property type="match status" value="1"/>
</dbReference>
<keyword evidence="2 7" id="KW-0489">Methyltransferase</keyword>